<dbReference type="Gene3D" id="2.40.330.10">
    <property type="entry name" value="DNA-binding pseudobarrel domain"/>
    <property type="match status" value="2"/>
</dbReference>
<evidence type="ECO:0000313" key="9">
    <source>
        <dbReference type="EMBL" id="GKV03058.1"/>
    </source>
</evidence>
<evidence type="ECO:0000256" key="7">
    <source>
        <dbReference type="SAM" id="MobiDB-lite"/>
    </source>
</evidence>
<evidence type="ECO:0000259" key="8">
    <source>
        <dbReference type="PROSITE" id="PS50863"/>
    </source>
</evidence>
<dbReference type="AlphaFoldDB" id="A0AAV5IXT1"/>
<comment type="caution">
    <text evidence="9">The sequence shown here is derived from an EMBL/GenBank/DDBJ whole genome shotgun (WGS) entry which is preliminary data.</text>
</comment>
<dbReference type="CDD" id="cd10017">
    <property type="entry name" value="B3_DNA"/>
    <property type="match status" value="2"/>
</dbReference>
<keyword evidence="10" id="KW-1185">Reference proteome</keyword>
<proteinExistence type="predicted"/>
<feature type="region of interest" description="Disordered" evidence="7">
    <location>
        <begin position="268"/>
        <end position="296"/>
    </location>
</feature>
<organism evidence="9 10">
    <name type="scientific">Rubroshorea leprosula</name>
    <dbReference type="NCBI Taxonomy" id="152421"/>
    <lineage>
        <taxon>Eukaryota</taxon>
        <taxon>Viridiplantae</taxon>
        <taxon>Streptophyta</taxon>
        <taxon>Embryophyta</taxon>
        <taxon>Tracheophyta</taxon>
        <taxon>Spermatophyta</taxon>
        <taxon>Magnoliopsida</taxon>
        <taxon>eudicotyledons</taxon>
        <taxon>Gunneridae</taxon>
        <taxon>Pentapetalae</taxon>
        <taxon>rosids</taxon>
        <taxon>malvids</taxon>
        <taxon>Malvales</taxon>
        <taxon>Dipterocarpaceae</taxon>
        <taxon>Rubroshorea</taxon>
    </lineage>
</organism>
<keyword evidence="5" id="KW-0804">Transcription</keyword>
<sequence length="296" mass="34823">MEDISLIRVIKRSPLSFWRNTMECTRNFTPTKPHFFQPLLPGFHRELSIPVYFHKYYLNGQKCETAVLRSWGGRTWPVRIEGRTFKDGWENFVRDHDLEVGYFLVFKLEEGNRVFDVMVFDTSSCQREYPHFVTKITKEENQSSEEEEDAKETARQSTKKRKVSAFKPEDNYFCLTLRPHHFERFRLLVPTQFARSSGLSNSAREAMILDKQGRSWTANLWRRKNGQVYISRGCRDLCIANGVKIGDSVKFELVKKGKRPEFKFERLHMNSKAKPRPTNPNSEAGSSKYKACKMRR</sequence>
<dbReference type="GO" id="GO:0005634">
    <property type="term" value="C:nucleus"/>
    <property type="evidence" value="ECO:0007669"/>
    <property type="project" value="UniProtKB-SubCell"/>
</dbReference>
<keyword evidence="2" id="KW-0677">Repeat</keyword>
<gene>
    <name evidence="9" type="ORF">SLEP1_g15424</name>
</gene>
<evidence type="ECO:0000256" key="1">
    <source>
        <dbReference type="ARBA" id="ARBA00004123"/>
    </source>
</evidence>
<dbReference type="PANTHER" id="PTHR31674">
    <property type="entry name" value="B3 DOMAIN-CONTAINING PROTEIN REM-LIKE 3-RELATED"/>
    <property type="match status" value="1"/>
</dbReference>
<evidence type="ECO:0000256" key="2">
    <source>
        <dbReference type="ARBA" id="ARBA00022737"/>
    </source>
</evidence>
<dbReference type="Pfam" id="PF02362">
    <property type="entry name" value="B3"/>
    <property type="match status" value="2"/>
</dbReference>
<dbReference type="Proteomes" id="UP001054252">
    <property type="component" value="Unassembled WGS sequence"/>
</dbReference>
<name>A0AAV5IXT1_9ROSI</name>
<evidence type="ECO:0000256" key="3">
    <source>
        <dbReference type="ARBA" id="ARBA00023015"/>
    </source>
</evidence>
<dbReference type="InterPro" id="IPR039218">
    <property type="entry name" value="REM_fam"/>
</dbReference>
<protein>
    <recommendedName>
        <fullName evidence="8">TF-B3 domain-containing protein</fullName>
    </recommendedName>
</protein>
<dbReference type="EMBL" id="BPVZ01000020">
    <property type="protein sequence ID" value="GKV03058.1"/>
    <property type="molecule type" value="Genomic_DNA"/>
</dbReference>
<keyword evidence="4" id="KW-0238">DNA-binding</keyword>
<keyword evidence="6" id="KW-0539">Nucleus</keyword>
<evidence type="ECO:0000256" key="5">
    <source>
        <dbReference type="ARBA" id="ARBA00023163"/>
    </source>
</evidence>
<evidence type="ECO:0000313" key="10">
    <source>
        <dbReference type="Proteomes" id="UP001054252"/>
    </source>
</evidence>
<dbReference type="GO" id="GO:0003677">
    <property type="term" value="F:DNA binding"/>
    <property type="evidence" value="ECO:0007669"/>
    <property type="project" value="UniProtKB-KW"/>
</dbReference>
<dbReference type="PANTHER" id="PTHR31674:SF62">
    <property type="entry name" value="B3 DOMAIN-CONTAINING PROTEIN REM14-RELATED"/>
    <property type="match status" value="1"/>
</dbReference>
<evidence type="ECO:0000256" key="6">
    <source>
        <dbReference type="ARBA" id="ARBA00023242"/>
    </source>
</evidence>
<feature type="domain" description="TF-B3" evidence="8">
    <location>
        <begin position="172"/>
        <end position="270"/>
    </location>
</feature>
<dbReference type="SMART" id="SM01019">
    <property type="entry name" value="B3"/>
    <property type="match status" value="2"/>
</dbReference>
<feature type="domain" description="TF-B3" evidence="8">
    <location>
        <begin position="32"/>
        <end position="123"/>
    </location>
</feature>
<dbReference type="InterPro" id="IPR003340">
    <property type="entry name" value="B3_DNA-bd"/>
</dbReference>
<comment type="subcellular location">
    <subcellularLocation>
        <location evidence="1">Nucleus</location>
    </subcellularLocation>
</comment>
<feature type="region of interest" description="Disordered" evidence="7">
    <location>
        <begin position="139"/>
        <end position="162"/>
    </location>
</feature>
<evidence type="ECO:0000256" key="4">
    <source>
        <dbReference type="ARBA" id="ARBA00023125"/>
    </source>
</evidence>
<dbReference type="PROSITE" id="PS50863">
    <property type="entry name" value="B3"/>
    <property type="match status" value="2"/>
</dbReference>
<accession>A0AAV5IXT1</accession>
<keyword evidence="3" id="KW-0805">Transcription regulation</keyword>
<reference evidence="9 10" key="1">
    <citation type="journal article" date="2021" name="Commun. Biol.">
        <title>The genome of Shorea leprosula (Dipterocarpaceae) highlights the ecological relevance of drought in aseasonal tropical rainforests.</title>
        <authorList>
            <person name="Ng K.K.S."/>
            <person name="Kobayashi M.J."/>
            <person name="Fawcett J.A."/>
            <person name="Hatakeyama M."/>
            <person name="Paape T."/>
            <person name="Ng C.H."/>
            <person name="Ang C.C."/>
            <person name="Tnah L.H."/>
            <person name="Lee C.T."/>
            <person name="Nishiyama T."/>
            <person name="Sese J."/>
            <person name="O'Brien M.J."/>
            <person name="Copetti D."/>
            <person name="Mohd Noor M.I."/>
            <person name="Ong R.C."/>
            <person name="Putra M."/>
            <person name="Sireger I.Z."/>
            <person name="Indrioko S."/>
            <person name="Kosugi Y."/>
            <person name="Izuno A."/>
            <person name="Isagi Y."/>
            <person name="Lee S.L."/>
            <person name="Shimizu K.K."/>
        </authorList>
    </citation>
    <scope>NUCLEOTIDE SEQUENCE [LARGE SCALE GENOMIC DNA]</scope>
    <source>
        <strain evidence="9">214</strain>
    </source>
</reference>
<dbReference type="SUPFAM" id="SSF101936">
    <property type="entry name" value="DNA-binding pseudobarrel domain"/>
    <property type="match status" value="2"/>
</dbReference>
<dbReference type="InterPro" id="IPR015300">
    <property type="entry name" value="DNA-bd_pseudobarrel_sf"/>
</dbReference>